<evidence type="ECO:0000313" key="2">
    <source>
        <dbReference type="Proteomes" id="UP001597601"/>
    </source>
</evidence>
<evidence type="ECO:0000313" key="1">
    <source>
        <dbReference type="EMBL" id="MFD2864205.1"/>
    </source>
</evidence>
<protein>
    <submittedName>
        <fullName evidence="1">Uncharacterized protein</fullName>
    </submittedName>
</protein>
<comment type="caution">
    <text evidence="1">The sequence shown here is derived from an EMBL/GenBank/DDBJ whole genome shotgun (WGS) entry which is preliminary data.</text>
</comment>
<proteinExistence type="predicted"/>
<name>A0ABW5XKF7_9SPHI</name>
<gene>
    <name evidence="1" type="ORF">ACFSYC_05845</name>
</gene>
<dbReference type="EMBL" id="JBHUON010000005">
    <property type="protein sequence ID" value="MFD2864205.1"/>
    <property type="molecule type" value="Genomic_DNA"/>
</dbReference>
<organism evidence="1 2">
    <name type="scientific">Mucilaginibacter antarcticus</name>
    <dbReference type="NCBI Taxonomy" id="1855725"/>
    <lineage>
        <taxon>Bacteria</taxon>
        <taxon>Pseudomonadati</taxon>
        <taxon>Bacteroidota</taxon>
        <taxon>Sphingobacteriia</taxon>
        <taxon>Sphingobacteriales</taxon>
        <taxon>Sphingobacteriaceae</taxon>
        <taxon>Mucilaginibacter</taxon>
    </lineage>
</organism>
<accession>A0ABW5XKF7</accession>
<reference evidence="2" key="1">
    <citation type="journal article" date="2019" name="Int. J. Syst. Evol. Microbiol.">
        <title>The Global Catalogue of Microorganisms (GCM) 10K type strain sequencing project: providing services to taxonomists for standard genome sequencing and annotation.</title>
        <authorList>
            <consortium name="The Broad Institute Genomics Platform"/>
            <consortium name="The Broad Institute Genome Sequencing Center for Infectious Disease"/>
            <person name="Wu L."/>
            <person name="Ma J."/>
        </authorList>
    </citation>
    <scope>NUCLEOTIDE SEQUENCE [LARGE SCALE GENOMIC DNA]</scope>
    <source>
        <strain evidence="2">KCTC 52232</strain>
    </source>
</reference>
<keyword evidence="2" id="KW-1185">Reference proteome</keyword>
<dbReference type="Proteomes" id="UP001597601">
    <property type="component" value="Unassembled WGS sequence"/>
</dbReference>
<sequence length="60" mass="7141">MSSEENKVKTEKPKQIILVNESDDERLIKKLNRPDIEKFRAFTQMLRTNAMLKQARITHK</sequence>
<dbReference type="RefSeq" id="WP_377124498.1">
    <property type="nucleotide sequence ID" value="NZ_JBHUHN010000001.1"/>
</dbReference>